<keyword evidence="1" id="KW-0732">Signal</keyword>
<protein>
    <recommendedName>
        <fullName evidence="4">LysM domain-containing protein</fullName>
    </recommendedName>
</protein>
<evidence type="ECO:0000313" key="3">
    <source>
        <dbReference type="Proteomes" id="UP000650081"/>
    </source>
</evidence>
<sequence>MKSLLLTLLSLATTAACFAQRTGDSLYFLLPRDTLHLRFDAGTGQLLFDHYLSTGQSLYGTAKFYGLGLEDVYLLNPQLRTAYKPGDRVRVPIPKRAIRTNISRDSSAWFAPVRYQLGPGETLFGLARRTLGWADESILLRLNPGLNPQALSASTVLNLGYCKIDGIPPEWQGELEDPYVRQNRGLRELWEQYTPGKKLNSTNGKAAWTKKGDTSKWMALHRTAPLNSLIEIDDPRSRKKLYARVVGRIPEQIYGPNVIVVVSPLLAKAFGVRDNEFYVRTRYF</sequence>
<organism evidence="2 3">
    <name type="scientific">Neolewinella lacunae</name>
    <dbReference type="NCBI Taxonomy" id="1517758"/>
    <lineage>
        <taxon>Bacteria</taxon>
        <taxon>Pseudomonadati</taxon>
        <taxon>Bacteroidota</taxon>
        <taxon>Saprospiria</taxon>
        <taxon>Saprospirales</taxon>
        <taxon>Lewinellaceae</taxon>
        <taxon>Neolewinella</taxon>
    </lineage>
</organism>
<evidence type="ECO:0000256" key="1">
    <source>
        <dbReference type="SAM" id="SignalP"/>
    </source>
</evidence>
<name>A0A923PP22_9BACT</name>
<evidence type="ECO:0000313" key="2">
    <source>
        <dbReference type="EMBL" id="MBC6994057.1"/>
    </source>
</evidence>
<dbReference type="AlphaFoldDB" id="A0A923PP22"/>
<proteinExistence type="predicted"/>
<accession>A0A923PP22</accession>
<comment type="caution">
    <text evidence="2">The sequence shown here is derived from an EMBL/GenBank/DDBJ whole genome shotgun (WGS) entry which is preliminary data.</text>
</comment>
<gene>
    <name evidence="2" type="ORF">H9S92_07785</name>
</gene>
<keyword evidence="3" id="KW-1185">Reference proteome</keyword>
<dbReference type="RefSeq" id="WP_187466147.1">
    <property type="nucleotide sequence ID" value="NZ_JACSIT010000090.1"/>
</dbReference>
<dbReference type="EMBL" id="JACSIT010000090">
    <property type="protein sequence ID" value="MBC6994057.1"/>
    <property type="molecule type" value="Genomic_DNA"/>
</dbReference>
<dbReference type="Proteomes" id="UP000650081">
    <property type="component" value="Unassembled WGS sequence"/>
</dbReference>
<evidence type="ECO:0008006" key="4">
    <source>
        <dbReference type="Google" id="ProtNLM"/>
    </source>
</evidence>
<reference evidence="2" key="1">
    <citation type="submission" date="2020-08" db="EMBL/GenBank/DDBJ databases">
        <title>Lewinella bacteria from marine environments.</title>
        <authorList>
            <person name="Zhong Y."/>
        </authorList>
    </citation>
    <scope>NUCLEOTIDE SEQUENCE</scope>
    <source>
        <strain evidence="2">KCTC 42187</strain>
    </source>
</reference>
<feature type="signal peptide" evidence="1">
    <location>
        <begin position="1"/>
        <end position="19"/>
    </location>
</feature>
<dbReference type="PROSITE" id="PS51257">
    <property type="entry name" value="PROKAR_LIPOPROTEIN"/>
    <property type="match status" value="1"/>
</dbReference>
<feature type="chain" id="PRO_5036789138" description="LysM domain-containing protein" evidence="1">
    <location>
        <begin position="20"/>
        <end position="284"/>
    </location>
</feature>